<proteinExistence type="predicted"/>
<evidence type="ECO:0000256" key="1">
    <source>
        <dbReference type="SAM" id="MobiDB-lite"/>
    </source>
</evidence>
<dbReference type="EMBL" id="BAAAUF010000059">
    <property type="protein sequence ID" value="GAA3066934.1"/>
    <property type="molecule type" value="Genomic_DNA"/>
</dbReference>
<keyword evidence="3" id="KW-1185">Reference proteome</keyword>
<evidence type="ECO:0000313" key="2">
    <source>
        <dbReference type="EMBL" id="GAA3066934.1"/>
    </source>
</evidence>
<gene>
    <name evidence="2" type="ORF">GCM10010448_57950</name>
</gene>
<organism evidence="2 3">
    <name type="scientific">Streptomyces glomeratus</name>
    <dbReference type="NCBI Taxonomy" id="284452"/>
    <lineage>
        <taxon>Bacteria</taxon>
        <taxon>Bacillati</taxon>
        <taxon>Actinomycetota</taxon>
        <taxon>Actinomycetes</taxon>
        <taxon>Kitasatosporales</taxon>
        <taxon>Streptomycetaceae</taxon>
        <taxon>Streptomyces</taxon>
    </lineage>
</organism>
<name>A0ABP6M0T4_9ACTN</name>
<dbReference type="Proteomes" id="UP001501532">
    <property type="component" value="Unassembled WGS sequence"/>
</dbReference>
<protein>
    <submittedName>
        <fullName evidence="2">Uncharacterized protein</fullName>
    </submittedName>
</protein>
<comment type="caution">
    <text evidence="2">The sequence shown here is derived from an EMBL/GenBank/DDBJ whole genome shotgun (WGS) entry which is preliminary data.</text>
</comment>
<feature type="region of interest" description="Disordered" evidence="1">
    <location>
        <begin position="21"/>
        <end position="100"/>
    </location>
</feature>
<accession>A0ABP6M0T4</accession>
<evidence type="ECO:0000313" key="3">
    <source>
        <dbReference type="Proteomes" id="UP001501532"/>
    </source>
</evidence>
<reference evidence="3" key="1">
    <citation type="journal article" date="2019" name="Int. J. Syst. Evol. Microbiol.">
        <title>The Global Catalogue of Microorganisms (GCM) 10K type strain sequencing project: providing services to taxonomists for standard genome sequencing and annotation.</title>
        <authorList>
            <consortium name="The Broad Institute Genomics Platform"/>
            <consortium name="The Broad Institute Genome Sequencing Center for Infectious Disease"/>
            <person name="Wu L."/>
            <person name="Ma J."/>
        </authorList>
    </citation>
    <scope>NUCLEOTIDE SEQUENCE [LARGE SCALE GENOMIC DNA]</scope>
    <source>
        <strain evidence="3">JCM 9091</strain>
    </source>
</reference>
<sequence length="100" mass="10596">MPVSLMRASISVCIRSHSPYPYGRMTMVPRTGRYRRGKSSAQGWPGAHGRLTRSASQPLDATTGAELPGIRGGTGKVRAHVTGATEPDTATTDGGLGRFR</sequence>